<sequence>MGGVDGSQEVAFGALLRRCRLSAGMTQEELARASTLSVRAISDLERGRTASPQRKSVELLTSALTQRQQVAGGRDGARRLLEAAVMARLSPGPGPERPVRPRPLSPDDGIPRELPPDVADFTGRTAELREVRAALCPPLGPPQRLVLITGHPGAGRTALAVHAAHRCRGAFPDGQVHVDLAPAGRPAPRPDEVVRRVLRSLGAPAGAYDSPEEASARLRAVLARRRVLIVLDDAVGEGQIRCVCPALGGSAVLATGRRRLAALPGARHVEVGAFTAGEALAFLARTVGAERVGRAPWEAARVAELCGRLPLALRVAGCRLRARPHWTLGTLAQEVLGEPRTRLRELSAGDLSVRASVAAAFALLDDRARWALLRLAADGGDVFGLEGAAALLGCGAPRVHRILGDLLDCHLLEVTETESGTRYRIPALVRLFALEGQRVV</sequence>
<feature type="compositionally biased region" description="Pro residues" evidence="1">
    <location>
        <begin position="92"/>
        <end position="104"/>
    </location>
</feature>
<dbReference type="SUPFAM" id="SSF52540">
    <property type="entry name" value="P-loop containing nucleoside triphosphate hydrolases"/>
    <property type="match status" value="1"/>
</dbReference>
<evidence type="ECO:0000313" key="3">
    <source>
        <dbReference type="EMBL" id="GAA2724286.1"/>
    </source>
</evidence>
<dbReference type="InterPro" id="IPR002182">
    <property type="entry name" value="NB-ARC"/>
</dbReference>
<proteinExistence type="predicted"/>
<reference evidence="3 4" key="1">
    <citation type="journal article" date="2019" name="Int. J. Syst. Evol. Microbiol.">
        <title>The Global Catalogue of Microorganisms (GCM) 10K type strain sequencing project: providing services to taxonomists for standard genome sequencing and annotation.</title>
        <authorList>
            <consortium name="The Broad Institute Genomics Platform"/>
            <consortium name="The Broad Institute Genome Sequencing Center for Infectious Disease"/>
            <person name="Wu L."/>
            <person name="Ma J."/>
        </authorList>
    </citation>
    <scope>NUCLEOTIDE SEQUENCE [LARGE SCALE GENOMIC DNA]</scope>
    <source>
        <strain evidence="3 4">JCM 4542</strain>
    </source>
</reference>
<dbReference type="PROSITE" id="PS50943">
    <property type="entry name" value="HTH_CROC1"/>
    <property type="match status" value="1"/>
</dbReference>
<evidence type="ECO:0000259" key="2">
    <source>
        <dbReference type="PROSITE" id="PS50943"/>
    </source>
</evidence>
<dbReference type="PANTHER" id="PTHR47691:SF3">
    <property type="entry name" value="HTH-TYPE TRANSCRIPTIONAL REGULATOR RV0890C-RELATED"/>
    <property type="match status" value="1"/>
</dbReference>
<dbReference type="InterPro" id="IPR001387">
    <property type="entry name" value="Cro/C1-type_HTH"/>
</dbReference>
<dbReference type="InterPro" id="IPR010982">
    <property type="entry name" value="Lambda_DNA-bd_dom_sf"/>
</dbReference>
<dbReference type="Gene3D" id="3.40.50.300">
    <property type="entry name" value="P-loop containing nucleotide triphosphate hydrolases"/>
    <property type="match status" value="1"/>
</dbReference>
<dbReference type="CDD" id="cd00093">
    <property type="entry name" value="HTH_XRE"/>
    <property type="match status" value="1"/>
</dbReference>
<dbReference type="PANTHER" id="PTHR47691">
    <property type="entry name" value="REGULATOR-RELATED"/>
    <property type="match status" value="1"/>
</dbReference>
<feature type="domain" description="HTH cro/C1-type" evidence="2">
    <location>
        <begin position="16"/>
        <end position="64"/>
    </location>
</feature>
<dbReference type="PRINTS" id="PR00364">
    <property type="entry name" value="DISEASERSIST"/>
</dbReference>
<dbReference type="Pfam" id="PF00931">
    <property type="entry name" value="NB-ARC"/>
    <property type="match status" value="1"/>
</dbReference>
<feature type="region of interest" description="Disordered" evidence="1">
    <location>
        <begin position="88"/>
        <end position="114"/>
    </location>
</feature>
<name>A0ABN3U4R9_9ACTN</name>
<dbReference type="Gene3D" id="1.10.260.40">
    <property type="entry name" value="lambda repressor-like DNA-binding domains"/>
    <property type="match status" value="1"/>
</dbReference>
<dbReference type="EMBL" id="BAAASL010000025">
    <property type="protein sequence ID" value="GAA2724286.1"/>
    <property type="molecule type" value="Genomic_DNA"/>
</dbReference>
<gene>
    <name evidence="3" type="ORF">GCM10010315_53670</name>
</gene>
<evidence type="ECO:0000313" key="4">
    <source>
        <dbReference type="Proteomes" id="UP001500886"/>
    </source>
</evidence>
<dbReference type="SUPFAM" id="SSF47413">
    <property type="entry name" value="lambda repressor-like DNA-binding domains"/>
    <property type="match status" value="1"/>
</dbReference>
<dbReference type="Pfam" id="PF13560">
    <property type="entry name" value="HTH_31"/>
    <property type="match status" value="1"/>
</dbReference>
<dbReference type="Proteomes" id="UP001500886">
    <property type="component" value="Unassembled WGS sequence"/>
</dbReference>
<evidence type="ECO:0000256" key="1">
    <source>
        <dbReference type="SAM" id="MobiDB-lite"/>
    </source>
</evidence>
<protein>
    <recommendedName>
        <fullName evidence="2">HTH cro/C1-type domain-containing protein</fullName>
    </recommendedName>
</protein>
<keyword evidence="4" id="KW-1185">Reference proteome</keyword>
<organism evidence="3 4">
    <name type="scientific">Streptomyces luteosporeus</name>
    <dbReference type="NCBI Taxonomy" id="173856"/>
    <lineage>
        <taxon>Bacteria</taxon>
        <taxon>Bacillati</taxon>
        <taxon>Actinomycetota</taxon>
        <taxon>Actinomycetes</taxon>
        <taxon>Kitasatosporales</taxon>
        <taxon>Streptomycetaceae</taxon>
        <taxon>Streptomyces</taxon>
    </lineage>
</organism>
<dbReference type="SMART" id="SM00530">
    <property type="entry name" value="HTH_XRE"/>
    <property type="match status" value="1"/>
</dbReference>
<comment type="caution">
    <text evidence="3">The sequence shown here is derived from an EMBL/GenBank/DDBJ whole genome shotgun (WGS) entry which is preliminary data.</text>
</comment>
<accession>A0ABN3U4R9</accession>
<dbReference type="InterPro" id="IPR027417">
    <property type="entry name" value="P-loop_NTPase"/>
</dbReference>